<dbReference type="GO" id="GO:0006355">
    <property type="term" value="P:regulation of DNA-templated transcription"/>
    <property type="evidence" value="ECO:0007669"/>
    <property type="project" value="InterPro"/>
</dbReference>
<evidence type="ECO:0000313" key="2">
    <source>
        <dbReference type="EMBL" id="VUZ86453.1"/>
    </source>
</evidence>
<evidence type="ECO:0000313" key="3">
    <source>
        <dbReference type="Proteomes" id="UP000334340"/>
    </source>
</evidence>
<proteinExistence type="predicted"/>
<dbReference type="InterPro" id="IPR013321">
    <property type="entry name" value="Arc_rbn_hlx_hlx"/>
</dbReference>
<keyword evidence="3" id="KW-1185">Reference proteome</keyword>
<dbReference type="SUPFAM" id="SSF47598">
    <property type="entry name" value="Ribbon-helix-helix"/>
    <property type="match status" value="1"/>
</dbReference>
<organism evidence="2 3">
    <name type="scientific">Candidatus Methylomirabilis lanthanidiphila</name>
    <dbReference type="NCBI Taxonomy" id="2211376"/>
    <lineage>
        <taxon>Bacteria</taxon>
        <taxon>Candidatus Methylomirabilota</taxon>
        <taxon>Candidatus Methylomirabilia</taxon>
        <taxon>Candidatus Methylomirabilales</taxon>
        <taxon>Candidatus Methylomirabilaceae</taxon>
        <taxon>Candidatus Methylomirabilis</taxon>
    </lineage>
</organism>
<dbReference type="InterPro" id="IPR010985">
    <property type="entry name" value="Ribbon_hlx_hlx"/>
</dbReference>
<accession>A0A564ZMM5</accession>
<protein>
    <submittedName>
        <fullName evidence="2">CopG family transcriptional regulator</fullName>
    </submittedName>
</protein>
<dbReference type="InterPro" id="IPR002145">
    <property type="entry name" value="CopG"/>
</dbReference>
<sequence length="72" mass="8175">MRTVLSVSLPEQLSEELDRASKRTGRNKSDIVKESLSLFLWDMKLRAIQKTLGPKAKKRGLVSEEDIFKAIS</sequence>
<dbReference type="AlphaFoldDB" id="A0A564ZMM5"/>
<dbReference type="EMBL" id="CABIKM010000057">
    <property type="protein sequence ID" value="VUZ86453.1"/>
    <property type="molecule type" value="Genomic_DNA"/>
</dbReference>
<gene>
    <name evidence="2" type="ORF">MELA_02856</name>
</gene>
<name>A0A564ZMM5_9BACT</name>
<feature type="domain" description="Ribbon-helix-helix protein CopG" evidence="1">
    <location>
        <begin position="4"/>
        <end position="39"/>
    </location>
</feature>
<dbReference type="Gene3D" id="1.10.1220.10">
    <property type="entry name" value="Met repressor-like"/>
    <property type="match status" value="1"/>
</dbReference>
<dbReference type="Pfam" id="PF01402">
    <property type="entry name" value="RHH_1"/>
    <property type="match status" value="1"/>
</dbReference>
<reference evidence="2 3" key="1">
    <citation type="submission" date="2019-07" db="EMBL/GenBank/DDBJ databases">
        <authorList>
            <person name="Cremers G."/>
        </authorList>
    </citation>
    <scope>NUCLEOTIDE SEQUENCE [LARGE SCALE GENOMIC DNA]</scope>
</reference>
<dbReference type="Proteomes" id="UP000334340">
    <property type="component" value="Unassembled WGS sequence"/>
</dbReference>
<evidence type="ECO:0000259" key="1">
    <source>
        <dbReference type="Pfam" id="PF01402"/>
    </source>
</evidence>